<proteinExistence type="predicted"/>
<dbReference type="Gramene" id="LPERR08G11330.1">
    <property type="protein sequence ID" value="LPERR08G11330.1"/>
    <property type="gene ID" value="LPERR08G11330"/>
</dbReference>
<evidence type="ECO:0000313" key="4">
    <source>
        <dbReference type="Proteomes" id="UP000032180"/>
    </source>
</evidence>
<reference evidence="4" key="2">
    <citation type="submission" date="2013-12" db="EMBL/GenBank/DDBJ databases">
        <authorList>
            <person name="Yu Y."/>
            <person name="Lee S."/>
            <person name="de Baynast K."/>
            <person name="Wissotski M."/>
            <person name="Liu L."/>
            <person name="Talag J."/>
            <person name="Goicoechea J."/>
            <person name="Angelova A."/>
            <person name="Jetty R."/>
            <person name="Kudrna D."/>
            <person name="Golser W."/>
            <person name="Rivera L."/>
            <person name="Zhang J."/>
            <person name="Wing R."/>
        </authorList>
    </citation>
    <scope>NUCLEOTIDE SEQUENCE</scope>
</reference>
<dbReference type="GO" id="GO:0016020">
    <property type="term" value="C:membrane"/>
    <property type="evidence" value="ECO:0007669"/>
    <property type="project" value="UniProtKB-SubCell"/>
</dbReference>
<protein>
    <recommendedName>
        <fullName evidence="2">Malectin-like domain-containing protein</fullName>
    </recommendedName>
</protein>
<reference evidence="3 4" key="1">
    <citation type="submission" date="2012-08" db="EMBL/GenBank/DDBJ databases">
        <title>Oryza genome evolution.</title>
        <authorList>
            <person name="Wing R.A."/>
        </authorList>
    </citation>
    <scope>NUCLEOTIDE SEQUENCE</scope>
</reference>
<evidence type="ECO:0000256" key="1">
    <source>
        <dbReference type="ARBA" id="ARBA00004167"/>
    </source>
</evidence>
<dbReference type="InterPro" id="IPR024788">
    <property type="entry name" value="Malectin-like_Carb-bd_dom"/>
</dbReference>
<feature type="domain" description="Malectin-like" evidence="2">
    <location>
        <begin position="26"/>
        <end position="83"/>
    </location>
</feature>
<dbReference type="EnsemblPlants" id="LPERR08G11330.1">
    <property type="protein sequence ID" value="LPERR08G11330.1"/>
    <property type="gene ID" value="LPERR08G11330"/>
</dbReference>
<dbReference type="HOGENOM" id="CLU_2430271_0_0_1"/>
<dbReference type="AlphaFoldDB" id="A0A0D9X7K5"/>
<organism evidence="3 4">
    <name type="scientific">Leersia perrieri</name>
    <dbReference type="NCBI Taxonomy" id="77586"/>
    <lineage>
        <taxon>Eukaryota</taxon>
        <taxon>Viridiplantae</taxon>
        <taxon>Streptophyta</taxon>
        <taxon>Embryophyta</taxon>
        <taxon>Tracheophyta</taxon>
        <taxon>Spermatophyta</taxon>
        <taxon>Magnoliopsida</taxon>
        <taxon>Liliopsida</taxon>
        <taxon>Poales</taxon>
        <taxon>Poaceae</taxon>
        <taxon>BOP clade</taxon>
        <taxon>Oryzoideae</taxon>
        <taxon>Oryzeae</taxon>
        <taxon>Oryzinae</taxon>
        <taxon>Leersia</taxon>
    </lineage>
</organism>
<dbReference type="STRING" id="77586.A0A0D9X7K5"/>
<sequence>MLGLLSRVSKRMPTSALEGYTTTTTNCGLPDKTGYVDQNTGLSYVPDKGFTDTAENHDIGQEYIRPGLSSRYRNVRSFPKHRRGGARVLHV</sequence>
<dbReference type="Proteomes" id="UP000032180">
    <property type="component" value="Chromosome 8"/>
</dbReference>
<evidence type="ECO:0000313" key="3">
    <source>
        <dbReference type="EnsemblPlants" id="LPERR08G11330.1"/>
    </source>
</evidence>
<keyword evidence="4" id="KW-1185">Reference proteome</keyword>
<comment type="subcellular location">
    <subcellularLocation>
        <location evidence="1">Membrane</location>
        <topology evidence="1">Single-pass membrane protein</topology>
    </subcellularLocation>
</comment>
<evidence type="ECO:0000259" key="2">
    <source>
        <dbReference type="Pfam" id="PF12819"/>
    </source>
</evidence>
<dbReference type="Pfam" id="PF12819">
    <property type="entry name" value="Malectin_like"/>
    <property type="match status" value="1"/>
</dbReference>
<name>A0A0D9X7K5_9ORYZ</name>
<accession>A0A0D9X7K5</accession>
<reference evidence="3" key="3">
    <citation type="submission" date="2015-04" db="UniProtKB">
        <authorList>
            <consortium name="EnsemblPlants"/>
        </authorList>
    </citation>
    <scope>IDENTIFICATION</scope>
</reference>